<dbReference type="NCBIfam" id="TIGR04283">
    <property type="entry name" value="glyco_like_mftF"/>
    <property type="match status" value="1"/>
</dbReference>
<dbReference type="PANTHER" id="PTHR43646">
    <property type="entry name" value="GLYCOSYLTRANSFERASE"/>
    <property type="match status" value="1"/>
</dbReference>
<gene>
    <name evidence="7" type="ORF">DF286_03530</name>
</gene>
<evidence type="ECO:0000313" key="7">
    <source>
        <dbReference type="EMBL" id="PWG02042.1"/>
    </source>
</evidence>
<keyword evidence="3" id="KW-0328">Glycosyltransferase</keyword>
<evidence type="ECO:0000259" key="6">
    <source>
        <dbReference type="Pfam" id="PF00535"/>
    </source>
</evidence>
<evidence type="ECO:0000256" key="5">
    <source>
        <dbReference type="ARBA" id="ARBA00023136"/>
    </source>
</evidence>
<organism evidence="7 8">
    <name type="scientific">Allosphingosinicella humi</name>
    <dbReference type="NCBI Taxonomy" id="2068657"/>
    <lineage>
        <taxon>Bacteria</taxon>
        <taxon>Pseudomonadati</taxon>
        <taxon>Pseudomonadota</taxon>
        <taxon>Alphaproteobacteria</taxon>
        <taxon>Sphingomonadales</taxon>
        <taxon>Sphingomonadaceae</taxon>
        <taxon>Allosphingosinicella</taxon>
    </lineage>
</organism>
<dbReference type="PANTHER" id="PTHR43646:SF2">
    <property type="entry name" value="GLYCOSYLTRANSFERASE 2-LIKE DOMAIN-CONTAINING PROTEIN"/>
    <property type="match status" value="1"/>
</dbReference>
<dbReference type="CDD" id="cd02522">
    <property type="entry name" value="GT_2_like_a"/>
    <property type="match status" value="1"/>
</dbReference>
<dbReference type="InterPro" id="IPR001173">
    <property type="entry name" value="Glyco_trans_2-like"/>
</dbReference>
<keyword evidence="8" id="KW-1185">Reference proteome</keyword>
<comment type="caution">
    <text evidence="7">The sequence shown here is derived from an EMBL/GenBank/DDBJ whole genome shotgun (WGS) entry which is preliminary data.</text>
</comment>
<dbReference type="OrthoDB" id="9807795at2"/>
<keyword evidence="4 7" id="KW-0808">Transferase</keyword>
<dbReference type="Gene3D" id="3.90.550.10">
    <property type="entry name" value="Spore Coat Polysaccharide Biosynthesis Protein SpsA, Chain A"/>
    <property type="match status" value="1"/>
</dbReference>
<dbReference type="InterPro" id="IPR029044">
    <property type="entry name" value="Nucleotide-diphossugar_trans"/>
</dbReference>
<dbReference type="Pfam" id="PF00535">
    <property type="entry name" value="Glycos_transf_2"/>
    <property type="match status" value="1"/>
</dbReference>
<sequence length="219" mass="23391">MMLSIVIPALNSAGELSACLAALEGADEIVVVDGGSADESVAVAEAMGARVVHSPKGRGVQLRAGAEAARGDWLLFLHADTRLVPGWREAVAAHVAECAGEAACFRFRLDDRAWQARLIEAGVALRAGLLRLPYGDQGLLLSRASYDATGGFRPLPLMEDVDLVRRLGRVRVLDADAVTSAARWRKDGWFRRSARNALCLGLYGAGVPVDRIARVYSPS</sequence>
<evidence type="ECO:0000256" key="4">
    <source>
        <dbReference type="ARBA" id="ARBA00022679"/>
    </source>
</evidence>
<name>A0A2U2J139_9SPHN</name>
<proteinExistence type="predicted"/>
<dbReference type="Proteomes" id="UP000245916">
    <property type="component" value="Unassembled WGS sequence"/>
</dbReference>
<protein>
    <submittedName>
        <fullName evidence="7">Glycosyl transferase family 2</fullName>
    </submittedName>
</protein>
<evidence type="ECO:0000256" key="2">
    <source>
        <dbReference type="ARBA" id="ARBA00022475"/>
    </source>
</evidence>
<dbReference type="InterPro" id="IPR026461">
    <property type="entry name" value="Trfase_2_rSAM/seldom_assoc"/>
</dbReference>
<dbReference type="EMBL" id="QFFF01000001">
    <property type="protein sequence ID" value="PWG02042.1"/>
    <property type="molecule type" value="Genomic_DNA"/>
</dbReference>
<comment type="subcellular location">
    <subcellularLocation>
        <location evidence="1">Cell membrane</location>
    </subcellularLocation>
</comment>
<keyword evidence="5" id="KW-0472">Membrane</keyword>
<accession>A0A2U2J139</accession>
<dbReference type="GO" id="GO:0016757">
    <property type="term" value="F:glycosyltransferase activity"/>
    <property type="evidence" value="ECO:0007669"/>
    <property type="project" value="UniProtKB-KW"/>
</dbReference>
<dbReference type="GO" id="GO:0005886">
    <property type="term" value="C:plasma membrane"/>
    <property type="evidence" value="ECO:0007669"/>
    <property type="project" value="UniProtKB-SubCell"/>
</dbReference>
<keyword evidence="2" id="KW-1003">Cell membrane</keyword>
<reference evidence="7 8" key="1">
    <citation type="submission" date="2018-05" db="EMBL/GenBank/DDBJ databases">
        <title>Genome of Sphingosinicella humi QZX222.</title>
        <authorList>
            <person name="Qiao Z."/>
            <person name="Wang G."/>
        </authorList>
    </citation>
    <scope>NUCLEOTIDE SEQUENCE [LARGE SCALE GENOMIC DNA]</scope>
    <source>
        <strain evidence="7 8">QZX222</strain>
    </source>
</reference>
<dbReference type="SUPFAM" id="SSF53448">
    <property type="entry name" value="Nucleotide-diphospho-sugar transferases"/>
    <property type="match status" value="1"/>
</dbReference>
<evidence type="ECO:0000313" key="8">
    <source>
        <dbReference type="Proteomes" id="UP000245916"/>
    </source>
</evidence>
<evidence type="ECO:0000256" key="1">
    <source>
        <dbReference type="ARBA" id="ARBA00004236"/>
    </source>
</evidence>
<dbReference type="AlphaFoldDB" id="A0A2U2J139"/>
<evidence type="ECO:0000256" key="3">
    <source>
        <dbReference type="ARBA" id="ARBA00022676"/>
    </source>
</evidence>
<feature type="domain" description="Glycosyltransferase 2-like" evidence="6">
    <location>
        <begin position="4"/>
        <end position="106"/>
    </location>
</feature>